<dbReference type="Proteomes" id="UP000545761">
    <property type="component" value="Unassembled WGS sequence"/>
</dbReference>
<feature type="region of interest" description="Disordered" evidence="1">
    <location>
        <begin position="180"/>
        <end position="201"/>
    </location>
</feature>
<proteinExistence type="predicted"/>
<accession>A0A7W0I6V7</accession>
<dbReference type="Pfam" id="PF03756">
    <property type="entry name" value="AfsA"/>
    <property type="match status" value="2"/>
</dbReference>
<sequence length="330" mass="35974">MTTQVAPEIPSAPAELKFGRTVDRSLVHRAAVSEVFVTDIQPLAAKKVRTAVQLPLTHGYYSDHVQRPAVYDALLLLESGRQAAIAGSHAHIGLSQGTTMIVDTFRLDLHGLKELMIGPEPGRLRIDTDYIGNPTRRGRYRKGKVAQRYFIEDTHVGEHEMDVLFLNEHENDVLRHAQRGTPAPLTSDFSDHGPGADAGRQVAPELVGRGNPLNVVLSRAGTTDRSVTADVTPRFDNRALFDHVYDHLPAMTLVEAARQLSLLAVGEPGTTYALGFEARFSRFAELDEVVRAEAPLVRPGGGRGEIPVRFLQGDAEIAQVTVTVVSGSEL</sequence>
<dbReference type="InterPro" id="IPR005509">
    <property type="entry name" value="AfsA_hotdog_dom"/>
</dbReference>
<dbReference type="AlphaFoldDB" id="A0A7W0I6V7"/>
<evidence type="ECO:0000259" key="2">
    <source>
        <dbReference type="Pfam" id="PF03756"/>
    </source>
</evidence>
<dbReference type="SUPFAM" id="SSF54637">
    <property type="entry name" value="Thioesterase/thiol ester dehydrase-isomerase"/>
    <property type="match status" value="1"/>
</dbReference>
<reference evidence="3 4" key="1">
    <citation type="submission" date="2020-07" db="EMBL/GenBank/DDBJ databases">
        <title>Streptomyces isolated from Indian soil.</title>
        <authorList>
            <person name="Mandal S."/>
            <person name="Maiti P.K."/>
        </authorList>
    </citation>
    <scope>NUCLEOTIDE SEQUENCE [LARGE SCALE GENOMIC DNA]</scope>
    <source>
        <strain evidence="3 4">PSKA28</strain>
    </source>
</reference>
<organism evidence="3 4">
    <name type="scientific">Streptomyces himalayensis subsp. himalayensis</name>
    <dbReference type="NCBI Taxonomy" id="2756131"/>
    <lineage>
        <taxon>Bacteria</taxon>
        <taxon>Bacillati</taxon>
        <taxon>Actinomycetota</taxon>
        <taxon>Actinomycetes</taxon>
        <taxon>Kitasatosporales</taxon>
        <taxon>Streptomycetaceae</taxon>
        <taxon>Streptomyces</taxon>
        <taxon>Streptomyces himalayensis</taxon>
    </lineage>
</organism>
<gene>
    <name evidence="3" type="ORF">H1D24_01480</name>
</gene>
<evidence type="ECO:0000256" key="1">
    <source>
        <dbReference type="SAM" id="MobiDB-lite"/>
    </source>
</evidence>
<feature type="domain" description="A-factor biosynthesis hotdog" evidence="2">
    <location>
        <begin position="26"/>
        <end position="128"/>
    </location>
</feature>
<evidence type="ECO:0000313" key="3">
    <source>
        <dbReference type="EMBL" id="MBA2944523.1"/>
    </source>
</evidence>
<protein>
    <submittedName>
        <fullName evidence="3">ScbA protein</fullName>
    </submittedName>
</protein>
<dbReference type="InterPro" id="IPR029069">
    <property type="entry name" value="HotDog_dom_sf"/>
</dbReference>
<comment type="caution">
    <text evidence="3">The sequence shown here is derived from an EMBL/GenBank/DDBJ whole genome shotgun (WGS) entry which is preliminary data.</text>
</comment>
<dbReference type="RefSeq" id="WP_181655471.1">
    <property type="nucleotide sequence ID" value="NZ_JACEHE010000001.1"/>
</dbReference>
<feature type="domain" description="A-factor biosynthesis hotdog" evidence="2">
    <location>
        <begin position="206"/>
        <end position="324"/>
    </location>
</feature>
<name>A0A7W0I6V7_9ACTN</name>
<dbReference type="EMBL" id="JACEHE010000001">
    <property type="protein sequence ID" value="MBA2944523.1"/>
    <property type="molecule type" value="Genomic_DNA"/>
</dbReference>
<evidence type="ECO:0000313" key="4">
    <source>
        <dbReference type="Proteomes" id="UP000545761"/>
    </source>
</evidence>